<reference evidence="2 4" key="2">
    <citation type="journal article" date="2019" name="Microbiome">
        <title>Annotated bacterial chromosomes from frame-shift-corrected long-read metagenomic data.</title>
        <authorList>
            <person name="Arumugam K."/>
            <person name="Bagci C."/>
            <person name="Bessarab I."/>
            <person name="Beier S."/>
            <person name="Buchfink B."/>
            <person name="Gorska A."/>
            <person name="Qiu G."/>
            <person name="Huson D.H."/>
            <person name="Williams R.B.H."/>
        </authorList>
    </citation>
    <scope>NUCLEOTIDE SEQUENCE [LARGE SCALE GENOMIC DNA]</scope>
    <source>
        <strain evidence="2">SSA1</strain>
    </source>
</reference>
<keyword evidence="2" id="KW-0675">Receptor</keyword>
<dbReference type="EMBL" id="JDST02000017">
    <property type="protein sequence ID" value="KFB77786.1"/>
    <property type="molecule type" value="Genomic_DNA"/>
</dbReference>
<evidence type="ECO:0000313" key="1">
    <source>
        <dbReference type="EMBL" id="KFB77786.1"/>
    </source>
</evidence>
<dbReference type="Proteomes" id="UP000509684">
    <property type="component" value="Chromosome"/>
</dbReference>
<evidence type="ECO:0000313" key="4">
    <source>
        <dbReference type="Proteomes" id="UP000509684"/>
    </source>
</evidence>
<organism evidence="1 3">
    <name type="scientific">Candidatus Accumulibacter cognatus</name>
    <dbReference type="NCBI Taxonomy" id="2954383"/>
    <lineage>
        <taxon>Bacteria</taxon>
        <taxon>Pseudomonadati</taxon>
        <taxon>Pseudomonadota</taxon>
        <taxon>Betaproteobacteria</taxon>
        <taxon>Candidatus Accumulibacter</taxon>
    </lineage>
</organism>
<sequence length="443" mass="49686">MPLKLFVSHSSRLRDDETSDAQAQANWRLLLDLPGQMEQVYSSQVEVLVDHDELHAGDDWETVLHGLLWDCDAALIVFSRRAVEESDWVKLEATVLDSRARNDPGFHLVPVLLAGQTTVADLDQGFFAALRLKRLQAISGVSSAQEIVARLRPILGEPETLFSGQPSAYRQTCTAVEAWLARNLGQKVLEALWDKLCPGCRPCVAHPDRATRYARSIAAHLLEDGEDTLRRTQKLLDHLLSAGHNGNHCAGLLKCLNAQWIKPNAAACLTEKDAGAKALVLNGAFLAAEDPDFPERPYYTLNRYLKRAWPETRRFQWVPIARIPTDREVADEVCEQLRAQLCRGSRANDEALRRRLSSLRADDWQIVVFIAPTLWPDRDARLVDDLRTLHGQYQGLLVVLGIDDDMPAGLPEGVRVVDPALNLLVEEKQHDCELDTWDLIKNS</sequence>
<dbReference type="Proteomes" id="UP000021315">
    <property type="component" value="Unassembled WGS sequence"/>
</dbReference>
<dbReference type="KEGG" id="acog:HWD57_20270"/>
<dbReference type="Gene3D" id="3.40.50.10140">
    <property type="entry name" value="Toll/interleukin-1 receptor homology (TIR) domain"/>
    <property type="match status" value="1"/>
</dbReference>
<dbReference type="STRING" id="1453999.AW06_001028"/>
<keyword evidence="3" id="KW-1185">Reference proteome</keyword>
<evidence type="ECO:0000313" key="2">
    <source>
        <dbReference type="EMBL" id="QLH51867.1"/>
    </source>
</evidence>
<reference evidence="2" key="3">
    <citation type="submission" date="2020-06" db="EMBL/GenBank/DDBJ databases">
        <authorList>
            <person name="Arumugam K."/>
            <person name="Besarab I."/>
            <person name="Haryono M."/>
            <person name="Bagci C."/>
            <person name="Beier S."/>
            <person name="Buchfink B."/>
            <person name="Gorska A."/>
            <person name="Qiu G."/>
            <person name="Huson D.H."/>
            <person name="Williams R.B."/>
        </authorList>
    </citation>
    <scope>NUCLEOTIDE SEQUENCE</scope>
    <source>
        <strain evidence="2">SSA1</strain>
    </source>
</reference>
<gene>
    <name evidence="1" type="ORF">AW06_001028</name>
    <name evidence="2" type="ORF">HWD57_20270</name>
</gene>
<proteinExistence type="predicted"/>
<accession>A0A080M9X2</accession>
<name>A0A080M9X2_9PROT</name>
<dbReference type="EMBL" id="CP058708">
    <property type="protein sequence ID" value="QLH51867.1"/>
    <property type="molecule type" value="Genomic_DNA"/>
</dbReference>
<accession>A0A7D5NDS7</accession>
<evidence type="ECO:0000313" key="3">
    <source>
        <dbReference type="Proteomes" id="UP000021315"/>
    </source>
</evidence>
<dbReference type="InterPro" id="IPR035897">
    <property type="entry name" value="Toll_tir_struct_dom_sf"/>
</dbReference>
<dbReference type="RefSeq" id="WP_034945992.1">
    <property type="nucleotide sequence ID" value="NZ_JDST02000017.1"/>
</dbReference>
<protein>
    <submittedName>
        <fullName evidence="2">Toll/interleukin-1 receptor domain-containing protein</fullName>
    </submittedName>
</protein>
<reference evidence="1 3" key="1">
    <citation type="submission" date="2014-02" db="EMBL/GenBank/DDBJ databases">
        <title>Expanding our view of genomic diversity in Candidatus Accumulibacter clades.</title>
        <authorList>
            <person name="Skennerton C.T."/>
            <person name="Barr J.J."/>
            <person name="Slater F.R."/>
            <person name="Bond P.L."/>
            <person name="Tyson G.W."/>
        </authorList>
    </citation>
    <scope>NUCLEOTIDE SEQUENCE [LARGE SCALE GENOMIC DNA]</scope>
    <source>
        <strain evidence="3">SK-02</strain>
    </source>
</reference>
<dbReference type="AlphaFoldDB" id="A0A080M9X2"/>
<dbReference type="SUPFAM" id="SSF52200">
    <property type="entry name" value="Toll/Interleukin receptor TIR domain"/>
    <property type="match status" value="1"/>
</dbReference>